<feature type="region of interest" description="Disordered" evidence="1">
    <location>
        <begin position="57"/>
        <end position="80"/>
    </location>
</feature>
<dbReference type="Proteomes" id="UP001054252">
    <property type="component" value="Unassembled WGS sequence"/>
</dbReference>
<dbReference type="SUPFAM" id="SSF81383">
    <property type="entry name" value="F-box domain"/>
    <property type="match status" value="1"/>
</dbReference>
<proteinExistence type="predicted"/>
<feature type="compositionally biased region" description="Low complexity" evidence="1">
    <location>
        <begin position="1"/>
        <end position="15"/>
    </location>
</feature>
<evidence type="ECO:0000313" key="4">
    <source>
        <dbReference type="Proteomes" id="UP001054252"/>
    </source>
</evidence>
<dbReference type="InterPro" id="IPR036047">
    <property type="entry name" value="F-box-like_dom_sf"/>
</dbReference>
<organism evidence="3 4">
    <name type="scientific">Rubroshorea leprosula</name>
    <dbReference type="NCBI Taxonomy" id="152421"/>
    <lineage>
        <taxon>Eukaryota</taxon>
        <taxon>Viridiplantae</taxon>
        <taxon>Streptophyta</taxon>
        <taxon>Embryophyta</taxon>
        <taxon>Tracheophyta</taxon>
        <taxon>Spermatophyta</taxon>
        <taxon>Magnoliopsida</taxon>
        <taxon>eudicotyledons</taxon>
        <taxon>Gunneridae</taxon>
        <taxon>Pentapetalae</taxon>
        <taxon>rosids</taxon>
        <taxon>malvids</taxon>
        <taxon>Malvales</taxon>
        <taxon>Dipterocarpaceae</taxon>
        <taxon>Rubroshorea</taxon>
    </lineage>
</organism>
<dbReference type="InterPro" id="IPR001810">
    <property type="entry name" value="F-box_dom"/>
</dbReference>
<protein>
    <recommendedName>
        <fullName evidence="2">F-box domain-containing protein</fullName>
    </recommendedName>
</protein>
<feature type="domain" description="F-box" evidence="2">
    <location>
        <begin position="89"/>
        <end position="117"/>
    </location>
</feature>
<evidence type="ECO:0000256" key="1">
    <source>
        <dbReference type="SAM" id="MobiDB-lite"/>
    </source>
</evidence>
<dbReference type="AlphaFoldDB" id="A0AAV5HS91"/>
<reference evidence="3 4" key="1">
    <citation type="journal article" date="2021" name="Commun. Biol.">
        <title>The genome of Shorea leprosula (Dipterocarpaceae) highlights the ecological relevance of drought in aseasonal tropical rainforests.</title>
        <authorList>
            <person name="Ng K.K.S."/>
            <person name="Kobayashi M.J."/>
            <person name="Fawcett J.A."/>
            <person name="Hatakeyama M."/>
            <person name="Paape T."/>
            <person name="Ng C.H."/>
            <person name="Ang C.C."/>
            <person name="Tnah L.H."/>
            <person name="Lee C.T."/>
            <person name="Nishiyama T."/>
            <person name="Sese J."/>
            <person name="O'Brien M.J."/>
            <person name="Copetti D."/>
            <person name="Mohd Noor M.I."/>
            <person name="Ong R.C."/>
            <person name="Putra M."/>
            <person name="Sireger I.Z."/>
            <person name="Indrioko S."/>
            <person name="Kosugi Y."/>
            <person name="Izuno A."/>
            <person name="Isagi Y."/>
            <person name="Lee S.L."/>
            <person name="Shimizu K.K."/>
        </authorList>
    </citation>
    <scope>NUCLEOTIDE SEQUENCE [LARGE SCALE GENOMIC DNA]</scope>
    <source>
        <strain evidence="3">214</strain>
    </source>
</reference>
<feature type="region of interest" description="Disordered" evidence="1">
    <location>
        <begin position="1"/>
        <end position="20"/>
    </location>
</feature>
<accession>A0AAV5HS91</accession>
<evidence type="ECO:0000259" key="2">
    <source>
        <dbReference type="Pfam" id="PF00646"/>
    </source>
</evidence>
<gene>
    <name evidence="3" type="ORF">SLEP1_g2720</name>
</gene>
<name>A0AAV5HS91_9ROSI</name>
<sequence length="117" mass="12900">MSNSPNGNPNPSLNPDKNHVLNFQSPLTRRIRPLSSPDVLYEDQALKHGLVKMQLRCPSLSSTPSPSSPPSDPDLTPFSAEYSSPDYTSLLSDELLLRIFAKLPVSHRVSTSLVCKR</sequence>
<dbReference type="Gene3D" id="1.20.1280.50">
    <property type="match status" value="1"/>
</dbReference>
<dbReference type="EMBL" id="BPVZ01000002">
    <property type="protein sequence ID" value="GKU88454.1"/>
    <property type="molecule type" value="Genomic_DNA"/>
</dbReference>
<comment type="caution">
    <text evidence="3">The sequence shown here is derived from an EMBL/GenBank/DDBJ whole genome shotgun (WGS) entry which is preliminary data.</text>
</comment>
<dbReference type="Pfam" id="PF00646">
    <property type="entry name" value="F-box"/>
    <property type="match status" value="1"/>
</dbReference>
<keyword evidence="4" id="KW-1185">Reference proteome</keyword>
<evidence type="ECO:0000313" key="3">
    <source>
        <dbReference type="EMBL" id="GKU88454.1"/>
    </source>
</evidence>